<dbReference type="PROSITE" id="PS50954">
    <property type="entry name" value="LEM"/>
    <property type="match status" value="1"/>
</dbReference>
<dbReference type="SMART" id="SM00540">
    <property type="entry name" value="LEM"/>
    <property type="match status" value="1"/>
</dbReference>
<evidence type="ECO:0000256" key="12">
    <source>
        <dbReference type="ARBA" id="ARBA00023306"/>
    </source>
</evidence>
<dbReference type="InterPro" id="IPR011015">
    <property type="entry name" value="LEM/LEM-like_dom_sf"/>
</dbReference>
<proteinExistence type="inferred from homology"/>
<dbReference type="InterPro" id="IPR036770">
    <property type="entry name" value="Ankyrin_rpt-contain_sf"/>
</dbReference>
<accession>A0A401SE97</accession>
<evidence type="ECO:0000313" key="19">
    <source>
        <dbReference type="EMBL" id="GCC28725.1"/>
    </source>
</evidence>
<sequence>MDSILMRLKQLTPAELRQEILNAGLNYGPITLTTRSIFEKKLAQALLEHQGGGEAVRLPELIDYSVKPDDDKTLHSHSSGVSDCSSAPYSDQSHPSRVVSADNDGHFGYNVGPNPPDEASLSKDVDVSDLQNSAEQMLGGSAASPSLYYGVCPVWDDILSRNDKVHVYVDKKEALQAVKLMKGSRFKAFTNREDAEKFARGIYDYFPSPSKSAACVSPLKANVMYNRDGTSSLEVESTNRERANSFKSPRSQDLTSKLRKAVEKGDKAIFLDLVWSNPRYLIGSGDNPTVLQEGCRYNAMHVVAKENQPQICQLLLDTLENPEFMLLMYPDDNEVMLQKRIKYIVDLYLNTPDKMGFDTPLHFACKFGHAEVVNVLCSHPDISKFAKNKCGQTPVEVICERSKNKSEELKEKIREFLQDRYYVPLLRDIDNSCPPIIGSPWSPDQSSEQHCTSLSRHTGNPKDPVMEVRAFAGPMPPSKAEEFRRVWKTPSRERANEFKKADAERGYERVGRDLAHEMGHPWAEYWEFLGCFIDLAAPEGIRKIEDYLSKKAEQEGGDIYICNRFRSPPPSGKTNKYCSSISGSLLDDDLSLEELKNRQNAALKVSMSVVSSGTSPGTIEGNGCHILPVQHSTDIIDSTNNLSKLDMAISPNLNGVCSPVGTENPGGQCSRSFTMSGSKDILSPVSNLMAEFEKLSLYDDEERNLLSEMNEVTGELMGSNVSGLVAHEKSSMNDQDIQWSKSDLIESEGVTEKETRKENPLLTPDQKQSVIEDSGEISDLLSLCTSKVATLQLKNQRNYAHSSSQACRTVTSTLEREFSVNPSTQESSASQDKLNSQTTMHLENITGRSPEDQQQFLPKHTPGSLRRGSSKGIFLVGDGPTKLDSDVLAALNGVDIDPLMFPCLSQWKNRMQFYSPSEMQSWPSPAILKGRPKMQSIAQSSPCSPGFSIHGRSSPLCHSPGKFGSFPYSEFGSPGRYSPAYASHIQVLRLLHLTESSEF</sequence>
<dbReference type="SUPFAM" id="SSF63451">
    <property type="entry name" value="LEM domain"/>
    <property type="match status" value="1"/>
</dbReference>
<evidence type="ECO:0000256" key="1">
    <source>
        <dbReference type="ARBA" id="ARBA00004643"/>
    </source>
</evidence>
<evidence type="ECO:0000259" key="18">
    <source>
        <dbReference type="PROSITE" id="PS50954"/>
    </source>
</evidence>
<dbReference type="GO" id="GO:0051301">
    <property type="term" value="P:cell division"/>
    <property type="evidence" value="ECO:0007669"/>
    <property type="project" value="UniProtKB-KW"/>
</dbReference>
<comment type="caution">
    <text evidence="19">The sequence shown here is derived from an EMBL/GenBank/DDBJ whole genome shotgun (WGS) entry which is preliminary data.</text>
</comment>
<dbReference type="GO" id="GO:0051721">
    <property type="term" value="F:protein phosphatase 2A binding"/>
    <property type="evidence" value="ECO:0007669"/>
    <property type="project" value="TreeGrafter"/>
</dbReference>
<dbReference type="STRING" id="137246.A0A401SE97"/>
<comment type="function">
    <text evidence="13">Involved in mitotic nuclear envelope reassembly by promoting dephosphorylation of BAF/BANF1 during mitotic exit. Coordinates the control of BAF/BANF1 dephosphorylation by inhibiting VRK1 kinase and promoting dephosphorylation of BAF/BANF1 by protein phosphatase 2A (PP2A), thereby facilitating nuclear envelope assembly. May regulate nuclear localization of VRK1 in non-dividing cells. It is unclear whether it acts as a real PP2A regulatory subunit or whether it is involved in recruitment of the PP2A complex. Involved in brain development.</text>
</comment>
<evidence type="ECO:0000256" key="10">
    <source>
        <dbReference type="ARBA" id="ARBA00023043"/>
    </source>
</evidence>
<comment type="similarity">
    <text evidence="2">Belongs to the ANKLE2 family.</text>
</comment>
<dbReference type="InterPro" id="IPR056237">
    <property type="entry name" value="ANKLE2_3rd"/>
</dbReference>
<keyword evidence="10" id="KW-0040">ANK repeat</keyword>
<feature type="region of interest" description="Disordered" evidence="17">
    <location>
        <begin position="69"/>
        <end position="122"/>
    </location>
</feature>
<dbReference type="PANTHER" id="PTHR12349">
    <property type="entry name" value="ANKYRIN REPEAT AND LEM DOMAIN-CONTAINING PROTEIN 2"/>
    <property type="match status" value="1"/>
</dbReference>
<evidence type="ECO:0000256" key="3">
    <source>
        <dbReference type="ARBA" id="ARBA00022553"/>
    </source>
</evidence>
<organism evidence="19 20">
    <name type="scientific">Chiloscyllium punctatum</name>
    <name type="common">Brownbanded bambooshark</name>
    <name type="synonym">Hemiscyllium punctatum</name>
    <dbReference type="NCBI Taxonomy" id="137246"/>
    <lineage>
        <taxon>Eukaryota</taxon>
        <taxon>Metazoa</taxon>
        <taxon>Chordata</taxon>
        <taxon>Craniata</taxon>
        <taxon>Vertebrata</taxon>
        <taxon>Chondrichthyes</taxon>
        <taxon>Elasmobranchii</taxon>
        <taxon>Galeomorphii</taxon>
        <taxon>Galeoidea</taxon>
        <taxon>Orectolobiformes</taxon>
        <taxon>Hemiscylliidae</taxon>
        <taxon>Chiloscyllium</taxon>
    </lineage>
</organism>
<feature type="domain" description="LEM" evidence="18">
    <location>
        <begin position="5"/>
        <end position="49"/>
    </location>
</feature>
<evidence type="ECO:0000256" key="17">
    <source>
        <dbReference type="SAM" id="MobiDB-lite"/>
    </source>
</evidence>
<dbReference type="GO" id="GO:0007399">
    <property type="term" value="P:nervous system development"/>
    <property type="evidence" value="ECO:0007669"/>
    <property type="project" value="UniProtKB-ARBA"/>
</dbReference>
<comment type="subunit">
    <text evidence="14">Interacts with BAF/BANF1. Interacts with protein phosphatase 2A (PP2A) components PPP2C (PPP2CA or PPP2CB) and PPP2R1A.</text>
</comment>
<feature type="region of interest" description="Disordered" evidence="17">
    <location>
        <begin position="847"/>
        <end position="871"/>
    </location>
</feature>
<dbReference type="PANTHER" id="PTHR12349:SF4">
    <property type="entry name" value="ANKYRIN REPEAT AND LEM DOMAIN-CONTAINING PROTEIN 2"/>
    <property type="match status" value="1"/>
</dbReference>
<dbReference type="InterPro" id="IPR002110">
    <property type="entry name" value="Ankyrin_rpt"/>
</dbReference>
<gene>
    <name evidence="19" type="ORF">chiPu_0007159</name>
</gene>
<evidence type="ECO:0000256" key="13">
    <source>
        <dbReference type="ARBA" id="ARBA00056222"/>
    </source>
</evidence>
<dbReference type="Gene3D" id="1.25.40.20">
    <property type="entry name" value="Ankyrin repeat-containing domain"/>
    <property type="match status" value="1"/>
</dbReference>
<evidence type="ECO:0000256" key="11">
    <source>
        <dbReference type="ARBA" id="ARBA00023136"/>
    </source>
</evidence>
<keyword evidence="12" id="KW-0131">Cell cycle</keyword>
<dbReference type="AlphaFoldDB" id="A0A401SE97"/>
<dbReference type="Pfam" id="PF03020">
    <property type="entry name" value="LEM"/>
    <property type="match status" value="1"/>
</dbReference>
<protein>
    <recommendedName>
        <fullName evidence="15">Ankyrin repeat and LEM domain-containing protein 2</fullName>
    </recommendedName>
    <alternativeName>
        <fullName evidence="16">LEM domain-containing protein 4</fullName>
    </alternativeName>
</protein>
<keyword evidence="11" id="KW-0472">Membrane</keyword>
<evidence type="ECO:0000256" key="16">
    <source>
        <dbReference type="ARBA" id="ARBA00081980"/>
    </source>
</evidence>
<evidence type="ECO:0000313" key="20">
    <source>
        <dbReference type="Proteomes" id="UP000287033"/>
    </source>
</evidence>
<keyword evidence="8" id="KW-0735">Signal-anchor</keyword>
<keyword evidence="3" id="KW-0597">Phosphoprotein</keyword>
<evidence type="ECO:0000256" key="14">
    <source>
        <dbReference type="ARBA" id="ARBA00063367"/>
    </source>
</evidence>
<feature type="compositionally biased region" description="Low complexity" evidence="17">
    <location>
        <begin position="76"/>
        <end position="86"/>
    </location>
</feature>
<keyword evidence="6" id="KW-0498">Mitosis</keyword>
<dbReference type="SMART" id="SM00248">
    <property type="entry name" value="ANK"/>
    <property type="match status" value="2"/>
</dbReference>
<feature type="compositionally biased region" description="Polar residues" evidence="17">
    <location>
        <begin position="442"/>
        <end position="458"/>
    </location>
</feature>
<name>A0A401SE97_CHIPU</name>
<dbReference type="Proteomes" id="UP000287033">
    <property type="component" value="Unassembled WGS sequence"/>
</dbReference>
<keyword evidence="20" id="KW-1185">Reference proteome</keyword>
<dbReference type="OrthoDB" id="7446186at2759"/>
<dbReference type="Pfam" id="PF13857">
    <property type="entry name" value="Ank_5"/>
    <property type="match status" value="1"/>
</dbReference>
<evidence type="ECO:0000256" key="2">
    <source>
        <dbReference type="ARBA" id="ARBA00007597"/>
    </source>
</evidence>
<evidence type="ECO:0000256" key="4">
    <source>
        <dbReference type="ARBA" id="ARBA00022618"/>
    </source>
</evidence>
<feature type="region of interest" description="Disordered" evidence="17">
    <location>
        <begin position="440"/>
        <end position="463"/>
    </location>
</feature>
<dbReference type="InterPro" id="IPR003887">
    <property type="entry name" value="LEM_dom"/>
</dbReference>
<evidence type="ECO:0000256" key="6">
    <source>
        <dbReference type="ARBA" id="ARBA00022776"/>
    </source>
</evidence>
<evidence type="ECO:0000256" key="9">
    <source>
        <dbReference type="ARBA" id="ARBA00022989"/>
    </source>
</evidence>
<dbReference type="FunFam" id="1.25.40.20:FF:000072">
    <property type="entry name" value="Ankyrin repeat and LEM domain containing 2"/>
    <property type="match status" value="1"/>
</dbReference>
<reference evidence="19 20" key="1">
    <citation type="journal article" date="2018" name="Nat. Ecol. Evol.">
        <title>Shark genomes provide insights into elasmobranch evolution and the origin of vertebrates.</title>
        <authorList>
            <person name="Hara Y"/>
            <person name="Yamaguchi K"/>
            <person name="Onimaru K"/>
            <person name="Kadota M"/>
            <person name="Koyanagi M"/>
            <person name="Keeley SD"/>
            <person name="Tatsumi K"/>
            <person name="Tanaka K"/>
            <person name="Motone F"/>
            <person name="Kageyama Y"/>
            <person name="Nozu R"/>
            <person name="Adachi N"/>
            <person name="Nishimura O"/>
            <person name="Nakagawa R"/>
            <person name="Tanegashima C"/>
            <person name="Kiyatake I"/>
            <person name="Matsumoto R"/>
            <person name="Murakumo K"/>
            <person name="Nishida K"/>
            <person name="Terakita A"/>
            <person name="Kuratani S"/>
            <person name="Sato K"/>
            <person name="Hyodo S Kuraku.S."/>
        </authorList>
    </citation>
    <scope>NUCLEOTIDE SEQUENCE [LARGE SCALE GENOMIC DNA]</scope>
</reference>
<comment type="subcellular location">
    <subcellularLocation>
        <location evidence="1">Endoplasmic reticulum membrane</location>
        <topology evidence="1">Single-pass type III membrane protein</topology>
    </subcellularLocation>
</comment>
<dbReference type="SUPFAM" id="SSF48403">
    <property type="entry name" value="Ankyrin repeat"/>
    <property type="match status" value="1"/>
</dbReference>
<keyword evidence="9" id="KW-1133">Transmembrane helix</keyword>
<evidence type="ECO:0000256" key="15">
    <source>
        <dbReference type="ARBA" id="ARBA00074558"/>
    </source>
</evidence>
<evidence type="ECO:0000256" key="8">
    <source>
        <dbReference type="ARBA" id="ARBA00022968"/>
    </source>
</evidence>
<dbReference type="GO" id="GO:0031468">
    <property type="term" value="P:nuclear membrane reassembly"/>
    <property type="evidence" value="ECO:0007669"/>
    <property type="project" value="UniProtKB-ARBA"/>
</dbReference>
<evidence type="ECO:0000256" key="7">
    <source>
        <dbReference type="ARBA" id="ARBA00022824"/>
    </source>
</evidence>
<keyword evidence="7" id="KW-0256">Endoplasmic reticulum</keyword>
<dbReference type="FunFam" id="1.10.720.40:FF:000001">
    <property type="entry name" value="LEM domain containing 2, isoform CRA_a"/>
    <property type="match status" value="1"/>
</dbReference>
<dbReference type="OMA" id="EYLEDRC"/>
<keyword evidence="5" id="KW-0812">Transmembrane</keyword>
<dbReference type="EMBL" id="BEZZ01000216">
    <property type="protein sequence ID" value="GCC28725.1"/>
    <property type="molecule type" value="Genomic_DNA"/>
</dbReference>
<dbReference type="Pfam" id="PF24567">
    <property type="entry name" value="ANKLE2_3rd"/>
    <property type="match status" value="1"/>
</dbReference>
<keyword evidence="4" id="KW-0132">Cell division</keyword>
<dbReference type="Gene3D" id="1.10.720.40">
    <property type="match status" value="1"/>
</dbReference>
<dbReference type="GO" id="GO:0005789">
    <property type="term" value="C:endoplasmic reticulum membrane"/>
    <property type="evidence" value="ECO:0007669"/>
    <property type="project" value="UniProtKB-SubCell"/>
</dbReference>
<evidence type="ECO:0000256" key="5">
    <source>
        <dbReference type="ARBA" id="ARBA00022692"/>
    </source>
</evidence>